<dbReference type="PROSITE" id="PS51257">
    <property type="entry name" value="PROKAR_LIPOPROTEIN"/>
    <property type="match status" value="1"/>
</dbReference>
<dbReference type="SMART" id="SM00409">
    <property type="entry name" value="IG"/>
    <property type="match status" value="2"/>
</dbReference>
<dbReference type="InterPro" id="IPR036179">
    <property type="entry name" value="Ig-like_dom_sf"/>
</dbReference>
<dbReference type="Ensembl" id="ENSELUT00000104867.1">
    <property type="protein sequence ID" value="ENSELUP00000093508.1"/>
    <property type="gene ID" value="ENSELUG00000038271.1"/>
</dbReference>
<name>A0AAY5KWE7_ESOLU</name>
<comment type="subcellular location">
    <subcellularLocation>
        <location evidence="1">Membrane</location>
    </subcellularLocation>
</comment>
<feature type="transmembrane region" description="Helical" evidence="5">
    <location>
        <begin position="317"/>
        <end position="338"/>
    </location>
</feature>
<dbReference type="GeneTree" id="ENSGT00950000182977"/>
<sequence length="456" mass="50180">MRILLIVTLLAFMTGCVSSFTVPGYSGGTVFIYCHYERGDIIDKKYFCMAPEYNMSQSCEVKIRASSQNTWQHRGRFSLYDDTERNLFTVVIRQLTREDEGIYWCGVDKPGVPDSYTKVEMEVKDDKCCNKSVTETVDLGGEANIICNYPEKHEESIKYFCKERNESDCEYKISTKHYITSGRYTLSKKRTERHYTVIIRGLTEDDGGIYWCGEEKEGSYIALIKLVNLLVRTPSKPSTSSPAPPKSSISFSAPSKPSTSSPAPSKPSTSSPAPSKPSTSSPAPSKPSTSSPAPSKPSTSSPTLSSSSTLTGPGTPGIILVCVCLVVFLLVVSLFIVYRWKHNKTTANSSGKRVNRDTEINREGFHAGGDYVEIDERPLQSERGNTTASIYTTIDFHKDPSCPNEATTTISKEDTSSCDCATVNVDQNSTYPTVNHPHSTSEAPSIYSTVSKQGDT</sequence>
<reference evidence="8" key="2">
    <citation type="submission" date="2025-08" db="UniProtKB">
        <authorList>
            <consortium name="Ensembl"/>
        </authorList>
    </citation>
    <scope>IDENTIFICATION</scope>
</reference>
<accession>A0AAY5KWE7</accession>
<dbReference type="InterPro" id="IPR003599">
    <property type="entry name" value="Ig_sub"/>
</dbReference>
<evidence type="ECO:0000313" key="8">
    <source>
        <dbReference type="Ensembl" id="ENSELUP00000093508.1"/>
    </source>
</evidence>
<keyword evidence="2 5" id="KW-0812">Transmembrane</keyword>
<feature type="domain" description="Immunoglobulin" evidence="7">
    <location>
        <begin position="132"/>
        <end position="232"/>
    </location>
</feature>
<dbReference type="InterPro" id="IPR013783">
    <property type="entry name" value="Ig-like_fold"/>
</dbReference>
<dbReference type="SUPFAM" id="SSF48726">
    <property type="entry name" value="Immunoglobulin"/>
    <property type="match status" value="2"/>
</dbReference>
<evidence type="ECO:0000256" key="3">
    <source>
        <dbReference type="ARBA" id="ARBA00023136"/>
    </source>
</evidence>
<evidence type="ECO:0000256" key="4">
    <source>
        <dbReference type="SAM" id="MobiDB-lite"/>
    </source>
</evidence>
<evidence type="ECO:0000256" key="2">
    <source>
        <dbReference type="ARBA" id="ARBA00022692"/>
    </source>
</evidence>
<dbReference type="InterPro" id="IPR050671">
    <property type="entry name" value="CD300_family_receptors"/>
</dbReference>
<feature type="chain" id="PRO_5044323595" description="Immunoglobulin domain-containing protein" evidence="6">
    <location>
        <begin position="20"/>
        <end position="456"/>
    </location>
</feature>
<evidence type="ECO:0000256" key="6">
    <source>
        <dbReference type="SAM" id="SignalP"/>
    </source>
</evidence>
<dbReference type="PANTHER" id="PTHR11860">
    <property type="entry name" value="POLYMERIC-IMMUNOGLOBULIN RECEPTOR"/>
    <property type="match status" value="1"/>
</dbReference>
<feature type="region of interest" description="Disordered" evidence="4">
    <location>
        <begin position="431"/>
        <end position="456"/>
    </location>
</feature>
<keyword evidence="5" id="KW-1133">Transmembrane helix</keyword>
<dbReference type="Pfam" id="PF07686">
    <property type="entry name" value="V-set"/>
    <property type="match status" value="2"/>
</dbReference>
<evidence type="ECO:0000259" key="7">
    <source>
        <dbReference type="SMART" id="SM00409"/>
    </source>
</evidence>
<reference evidence="8 9" key="1">
    <citation type="submission" date="2020-02" db="EMBL/GenBank/DDBJ databases">
        <title>Esox lucius (northern pike) genome, fEsoLuc1, primary haplotype.</title>
        <authorList>
            <person name="Myers G."/>
            <person name="Karagic N."/>
            <person name="Meyer A."/>
            <person name="Pippel M."/>
            <person name="Reichard M."/>
            <person name="Winkler S."/>
            <person name="Tracey A."/>
            <person name="Sims Y."/>
            <person name="Howe K."/>
            <person name="Rhie A."/>
            <person name="Formenti G."/>
            <person name="Durbin R."/>
            <person name="Fedrigo O."/>
            <person name="Jarvis E.D."/>
        </authorList>
    </citation>
    <scope>NUCLEOTIDE SEQUENCE [LARGE SCALE GENOMIC DNA]</scope>
</reference>
<evidence type="ECO:0000313" key="9">
    <source>
        <dbReference type="Proteomes" id="UP000265140"/>
    </source>
</evidence>
<feature type="region of interest" description="Disordered" evidence="4">
    <location>
        <begin position="234"/>
        <end position="310"/>
    </location>
</feature>
<feature type="compositionally biased region" description="Low complexity" evidence="4">
    <location>
        <begin position="234"/>
        <end position="309"/>
    </location>
</feature>
<dbReference type="GO" id="GO:0005886">
    <property type="term" value="C:plasma membrane"/>
    <property type="evidence" value="ECO:0007669"/>
    <property type="project" value="TreeGrafter"/>
</dbReference>
<dbReference type="AlphaFoldDB" id="A0AAY5KWE7"/>
<evidence type="ECO:0000256" key="5">
    <source>
        <dbReference type="SAM" id="Phobius"/>
    </source>
</evidence>
<keyword evidence="9" id="KW-1185">Reference proteome</keyword>
<reference evidence="8" key="3">
    <citation type="submission" date="2025-09" db="UniProtKB">
        <authorList>
            <consortium name="Ensembl"/>
        </authorList>
    </citation>
    <scope>IDENTIFICATION</scope>
</reference>
<organism evidence="8 9">
    <name type="scientific">Esox lucius</name>
    <name type="common">Northern pike</name>
    <dbReference type="NCBI Taxonomy" id="8010"/>
    <lineage>
        <taxon>Eukaryota</taxon>
        <taxon>Metazoa</taxon>
        <taxon>Chordata</taxon>
        <taxon>Craniata</taxon>
        <taxon>Vertebrata</taxon>
        <taxon>Euteleostomi</taxon>
        <taxon>Actinopterygii</taxon>
        <taxon>Neopterygii</taxon>
        <taxon>Teleostei</taxon>
        <taxon>Protacanthopterygii</taxon>
        <taxon>Esociformes</taxon>
        <taxon>Esocidae</taxon>
        <taxon>Esox</taxon>
    </lineage>
</organism>
<dbReference type="Gene3D" id="2.60.40.10">
    <property type="entry name" value="Immunoglobulins"/>
    <property type="match status" value="2"/>
</dbReference>
<dbReference type="GO" id="GO:0004888">
    <property type="term" value="F:transmembrane signaling receptor activity"/>
    <property type="evidence" value="ECO:0007669"/>
    <property type="project" value="TreeGrafter"/>
</dbReference>
<keyword evidence="6" id="KW-0732">Signal</keyword>
<keyword evidence="3 5" id="KW-0472">Membrane</keyword>
<feature type="signal peptide" evidence="6">
    <location>
        <begin position="1"/>
        <end position="19"/>
    </location>
</feature>
<dbReference type="InterPro" id="IPR013106">
    <property type="entry name" value="Ig_V-set"/>
</dbReference>
<evidence type="ECO:0000256" key="1">
    <source>
        <dbReference type="ARBA" id="ARBA00004370"/>
    </source>
</evidence>
<feature type="domain" description="Immunoglobulin" evidence="7">
    <location>
        <begin position="19"/>
        <end position="122"/>
    </location>
</feature>
<protein>
    <recommendedName>
        <fullName evidence="7">Immunoglobulin domain-containing protein</fullName>
    </recommendedName>
</protein>
<proteinExistence type="predicted"/>
<dbReference type="Proteomes" id="UP000265140">
    <property type="component" value="Chromosome 9"/>
</dbReference>
<dbReference type="PANTHER" id="PTHR11860:SF118">
    <property type="entry name" value="CMRF35-LIKE MOLECULE 3-RELATED"/>
    <property type="match status" value="1"/>
</dbReference>